<dbReference type="Pfam" id="PF02577">
    <property type="entry name" value="BFN_dom"/>
    <property type="match status" value="1"/>
</dbReference>
<name>A0A931DWJ2_9CORY</name>
<keyword evidence="4" id="KW-1185">Reference proteome</keyword>
<dbReference type="EMBL" id="JADOUE010000001">
    <property type="protein sequence ID" value="MBG6121562.1"/>
    <property type="molecule type" value="Genomic_DNA"/>
</dbReference>
<comment type="caution">
    <text evidence="3">The sequence shown here is derived from an EMBL/GenBank/DDBJ whole genome shotgun (WGS) entry which is preliminary data.</text>
</comment>
<feature type="compositionally biased region" description="Basic and acidic residues" evidence="1">
    <location>
        <begin position="201"/>
        <end position="212"/>
    </location>
</feature>
<evidence type="ECO:0000256" key="1">
    <source>
        <dbReference type="SAM" id="MobiDB-lite"/>
    </source>
</evidence>
<evidence type="ECO:0000259" key="2">
    <source>
        <dbReference type="PROSITE" id="PS51658"/>
    </source>
</evidence>
<accession>A0A931DWJ2</accession>
<dbReference type="Gene3D" id="3.10.690.10">
    <property type="entry name" value="Bifunctional nuclease domain"/>
    <property type="match status" value="1"/>
</dbReference>
<feature type="region of interest" description="Disordered" evidence="1">
    <location>
        <begin position="169"/>
        <end position="212"/>
    </location>
</feature>
<evidence type="ECO:0000313" key="4">
    <source>
        <dbReference type="Proteomes" id="UP000658613"/>
    </source>
</evidence>
<sequence length="212" mass="23100">MTSVPVTLCGVYPVGPENFLCALLHAEEHGRFIPLWLPPFEGAKLAARLNEWEPRRPDTFEVLFDALDQLGGGLARVEITGYHEGVFMCELATETGTELDCRPCDALAMAKLFDLEIEVDEAVLNQASLRLTPEDAQEFFGISLSTADNGEGSYSASGDAQADADFQELMRTLGVEEGDINLDPADTSPTDRDESESGETDVTHDDNGEKEL</sequence>
<dbReference type="PROSITE" id="PS51658">
    <property type="entry name" value="BFN"/>
    <property type="match status" value="1"/>
</dbReference>
<protein>
    <submittedName>
        <fullName evidence="3">Bifunctional DNase/RNase</fullName>
    </submittedName>
</protein>
<feature type="domain" description="BFN" evidence="2">
    <location>
        <begin position="3"/>
        <end position="131"/>
    </location>
</feature>
<evidence type="ECO:0000313" key="3">
    <source>
        <dbReference type="EMBL" id="MBG6121562.1"/>
    </source>
</evidence>
<dbReference type="SUPFAM" id="SSF103256">
    <property type="entry name" value="Hypothetical protein TM0160"/>
    <property type="match status" value="1"/>
</dbReference>
<organism evidence="3 4">
    <name type="scientific">Corynebacterium aquatimens</name>
    <dbReference type="NCBI Taxonomy" id="1190508"/>
    <lineage>
        <taxon>Bacteria</taxon>
        <taxon>Bacillati</taxon>
        <taxon>Actinomycetota</taxon>
        <taxon>Actinomycetes</taxon>
        <taxon>Mycobacteriales</taxon>
        <taxon>Corynebacteriaceae</taxon>
        <taxon>Corynebacterium</taxon>
    </lineage>
</organism>
<reference evidence="3" key="1">
    <citation type="submission" date="2020-11" db="EMBL/GenBank/DDBJ databases">
        <title>Sequencing the genomes of 1000 actinobacteria strains.</title>
        <authorList>
            <person name="Klenk H.-P."/>
        </authorList>
    </citation>
    <scope>NUCLEOTIDE SEQUENCE</scope>
    <source>
        <strain evidence="3">DSM 45632</strain>
    </source>
</reference>
<dbReference type="InterPro" id="IPR036104">
    <property type="entry name" value="BFN_sf"/>
</dbReference>
<dbReference type="GO" id="GO:0004518">
    <property type="term" value="F:nuclease activity"/>
    <property type="evidence" value="ECO:0007669"/>
    <property type="project" value="InterPro"/>
</dbReference>
<proteinExistence type="predicted"/>
<dbReference type="InterPro" id="IPR003729">
    <property type="entry name" value="Bi_nuclease_dom"/>
</dbReference>
<gene>
    <name evidence="3" type="ORF">IW254_000531</name>
</gene>
<dbReference type="RefSeq" id="WP_196824092.1">
    <property type="nucleotide sequence ID" value="NZ_CP046980.1"/>
</dbReference>
<dbReference type="AlphaFoldDB" id="A0A931DWJ2"/>
<dbReference type="Proteomes" id="UP000658613">
    <property type="component" value="Unassembled WGS sequence"/>
</dbReference>